<keyword evidence="3 5" id="KW-0863">Zinc-finger</keyword>
<evidence type="ECO:0000313" key="9">
    <source>
        <dbReference type="Proteomes" id="UP001438707"/>
    </source>
</evidence>
<dbReference type="PANTHER" id="PTHR14677:SF20">
    <property type="entry name" value="ZINC FINGER AN1-TYPE CONTAINING 2A-RELATED"/>
    <property type="match status" value="1"/>
</dbReference>
<dbReference type="SMART" id="SM00154">
    <property type="entry name" value="ZnF_AN1"/>
    <property type="match status" value="1"/>
</dbReference>
<evidence type="ECO:0000256" key="3">
    <source>
        <dbReference type="ARBA" id="ARBA00022771"/>
    </source>
</evidence>
<proteinExistence type="predicted"/>
<accession>A0AAW1QXD6</accession>
<dbReference type="AlphaFoldDB" id="A0AAW1QXD6"/>
<keyword evidence="2" id="KW-0479">Metal-binding</keyword>
<feature type="region of interest" description="Disordered" evidence="6">
    <location>
        <begin position="1"/>
        <end position="23"/>
    </location>
</feature>
<feature type="region of interest" description="Disordered" evidence="6">
    <location>
        <begin position="67"/>
        <end position="98"/>
    </location>
</feature>
<dbReference type="PROSITE" id="PS51039">
    <property type="entry name" value="ZF_AN1"/>
    <property type="match status" value="1"/>
</dbReference>
<evidence type="ECO:0000313" key="8">
    <source>
        <dbReference type="EMBL" id="KAK9825943.1"/>
    </source>
</evidence>
<evidence type="ECO:0000259" key="7">
    <source>
        <dbReference type="PROSITE" id="PS51039"/>
    </source>
</evidence>
<dbReference type="InterPro" id="IPR035896">
    <property type="entry name" value="AN1-like_Znf"/>
</dbReference>
<keyword evidence="9" id="KW-1185">Reference proteome</keyword>
<dbReference type="InterPro" id="IPR000058">
    <property type="entry name" value="Znf_AN1"/>
</dbReference>
<organism evidence="8 9">
    <name type="scientific">Apatococcus lobatus</name>
    <dbReference type="NCBI Taxonomy" id="904363"/>
    <lineage>
        <taxon>Eukaryota</taxon>
        <taxon>Viridiplantae</taxon>
        <taxon>Chlorophyta</taxon>
        <taxon>core chlorophytes</taxon>
        <taxon>Trebouxiophyceae</taxon>
        <taxon>Chlorellales</taxon>
        <taxon>Chlorellaceae</taxon>
        <taxon>Apatococcus</taxon>
    </lineage>
</organism>
<feature type="compositionally biased region" description="Low complexity" evidence="6">
    <location>
        <begin position="82"/>
        <end position="92"/>
    </location>
</feature>
<evidence type="ECO:0000256" key="4">
    <source>
        <dbReference type="ARBA" id="ARBA00022833"/>
    </source>
</evidence>
<feature type="domain" description="AN1-type" evidence="7">
    <location>
        <begin position="27"/>
        <end position="77"/>
    </location>
</feature>
<dbReference type="EMBL" id="JALJOS010000022">
    <property type="protein sequence ID" value="KAK9825943.1"/>
    <property type="molecule type" value="Genomic_DNA"/>
</dbReference>
<sequence length="158" mass="17423">MQQGEGPDAAFDRHTRSGCNPANYKAVHNKRKCPVPRCQEKLNTTNIYRCKQCQVEVCLKHRLPADHKCQRQPSRPAPAPAKPKQQPNPSSPLARSTKAVSTLEPASASHGLVPTTMSTCHSQLEGCPFCGLQLDDSVALVRHCETMHKFVQGYVSVH</sequence>
<dbReference type="Pfam" id="PF01428">
    <property type="entry name" value="zf-AN1"/>
    <property type="match status" value="1"/>
</dbReference>
<evidence type="ECO:0000256" key="1">
    <source>
        <dbReference type="ARBA" id="ARBA00003732"/>
    </source>
</evidence>
<dbReference type="GO" id="GO:0005737">
    <property type="term" value="C:cytoplasm"/>
    <property type="evidence" value="ECO:0007669"/>
    <property type="project" value="TreeGrafter"/>
</dbReference>
<dbReference type="PANTHER" id="PTHR14677">
    <property type="entry name" value="ARSENITE INDUCUBLE RNA ASSOCIATED PROTEIN AIP-1-RELATED"/>
    <property type="match status" value="1"/>
</dbReference>
<dbReference type="SUPFAM" id="SSF118310">
    <property type="entry name" value="AN1-like Zinc finger"/>
    <property type="match status" value="1"/>
</dbReference>
<dbReference type="Proteomes" id="UP001438707">
    <property type="component" value="Unassembled WGS sequence"/>
</dbReference>
<dbReference type="GO" id="GO:0008270">
    <property type="term" value="F:zinc ion binding"/>
    <property type="evidence" value="ECO:0007669"/>
    <property type="project" value="UniProtKB-KW"/>
</dbReference>
<keyword evidence="4" id="KW-0862">Zinc</keyword>
<comment type="caution">
    <text evidence="8">The sequence shown here is derived from an EMBL/GenBank/DDBJ whole genome shotgun (WGS) entry which is preliminary data.</text>
</comment>
<dbReference type="Gene3D" id="4.10.1110.10">
    <property type="entry name" value="AN1-like Zinc finger"/>
    <property type="match status" value="1"/>
</dbReference>
<evidence type="ECO:0000256" key="6">
    <source>
        <dbReference type="SAM" id="MobiDB-lite"/>
    </source>
</evidence>
<gene>
    <name evidence="8" type="ORF">WJX74_000557</name>
</gene>
<evidence type="ECO:0000256" key="5">
    <source>
        <dbReference type="PROSITE-ProRule" id="PRU00449"/>
    </source>
</evidence>
<comment type="function">
    <text evidence="1">May be involved in environmental stress response.</text>
</comment>
<protein>
    <recommendedName>
        <fullName evidence="7">AN1-type domain-containing protein</fullName>
    </recommendedName>
</protein>
<evidence type="ECO:0000256" key="2">
    <source>
        <dbReference type="ARBA" id="ARBA00022723"/>
    </source>
</evidence>
<reference evidence="8 9" key="1">
    <citation type="journal article" date="2024" name="Nat. Commun.">
        <title>Phylogenomics reveals the evolutionary origins of lichenization in chlorophyte algae.</title>
        <authorList>
            <person name="Puginier C."/>
            <person name="Libourel C."/>
            <person name="Otte J."/>
            <person name="Skaloud P."/>
            <person name="Haon M."/>
            <person name="Grisel S."/>
            <person name="Petersen M."/>
            <person name="Berrin J.G."/>
            <person name="Delaux P.M."/>
            <person name="Dal Grande F."/>
            <person name="Keller J."/>
        </authorList>
    </citation>
    <scope>NUCLEOTIDE SEQUENCE [LARGE SCALE GENOMIC DNA]</scope>
    <source>
        <strain evidence="8 9">SAG 2145</strain>
    </source>
</reference>
<name>A0AAW1QXD6_9CHLO</name>